<evidence type="ECO:0008006" key="3">
    <source>
        <dbReference type="Google" id="ProtNLM"/>
    </source>
</evidence>
<accession>A0ABR1BUX6</accession>
<sequence>MDDRWVHNKTNTAYISRRNLLSTNDECTVIHLSYVAPSTLSPAEQSREIRYALQLREGHTGSHATASLAFTTVRSPTYMDHGTTLRHFAKTVVNLSSGLLLARLRIPRSRNVSNSFSAWETLSEDEHPLCIAVRRPVSPPHHYEAVNRCGGFTASYWRGGDTGLTVETHYSNKLETAISRFKNEKLESLSVSKIEGENSARLLRDSMQRLEEAIGAIDAATSKIEQVLQDYAAEFAELTQPAEKDQEDFEEYSAKAELSVTSAFDYSLLLKAKAFKSYGKMSCLMSGTSTSHAQSQECATATLTQPKRIELPTLPIPIFRGNVWEWDNFWELFKENVHSQDLPELFKFDYLLNALKEEVLESVKKFQINRENYSKALEFLHHKYGSAEELVNRLTNKLEHCSLRSPSLRDQRTLFDQLQVIVTQLRQKGESCMYCGDNHKPWNCLKYKTPKERSQYLREHKVCLICASPQHITSQCQKRPCFKCEGAHHTSCCFKGEKQVSSQTSKIEPSYGAKKNKEARHQYKDSRPTKIIKKVNHIGEEAVICELHSVRKTKGSSSTVLPTGELTVKNAKTKNLRKICVLLDNGAEISFIDSSLTDDLHLPTLEETKIRLHTFGSEQVQEKICRRDQLDVWDVEGQSMSLSLLTHDVLTKSFDTPPIREEDVEFIRKLNLPIKLTRDKSTIQPLVLLGCDQLWSLIRDDQPQLHLPSGLHLLPSRLGHLLTETAGTEEFDKSEKEEKALVDQKVWDIFKNTIEKRNDGYYVRLPWNEFAGEDNRSIAFRRLASVWNSLRKDDKLLEQYDQLFQEQKRLGTVRPSVPGAEAT</sequence>
<dbReference type="EMBL" id="JAVFWL010000001">
    <property type="protein sequence ID" value="KAK6728891.1"/>
    <property type="molecule type" value="Genomic_DNA"/>
</dbReference>
<gene>
    <name evidence="1" type="primary">Necator_chrI.g2264</name>
    <name evidence="1" type="ORF">RB195_006137</name>
</gene>
<proteinExistence type="predicted"/>
<evidence type="ECO:0000313" key="2">
    <source>
        <dbReference type="Proteomes" id="UP001303046"/>
    </source>
</evidence>
<organism evidence="1 2">
    <name type="scientific">Necator americanus</name>
    <name type="common">Human hookworm</name>
    <dbReference type="NCBI Taxonomy" id="51031"/>
    <lineage>
        <taxon>Eukaryota</taxon>
        <taxon>Metazoa</taxon>
        <taxon>Ecdysozoa</taxon>
        <taxon>Nematoda</taxon>
        <taxon>Chromadorea</taxon>
        <taxon>Rhabditida</taxon>
        <taxon>Rhabditina</taxon>
        <taxon>Rhabditomorpha</taxon>
        <taxon>Strongyloidea</taxon>
        <taxon>Ancylostomatidae</taxon>
        <taxon>Bunostominae</taxon>
        <taxon>Necator</taxon>
    </lineage>
</organism>
<keyword evidence="2" id="KW-1185">Reference proteome</keyword>
<evidence type="ECO:0000313" key="1">
    <source>
        <dbReference type="EMBL" id="KAK6728891.1"/>
    </source>
</evidence>
<dbReference type="InterPro" id="IPR005312">
    <property type="entry name" value="DUF1759"/>
</dbReference>
<dbReference type="PANTHER" id="PTHR47331:SF1">
    <property type="entry name" value="GAG-LIKE PROTEIN"/>
    <property type="match status" value="1"/>
</dbReference>
<dbReference type="PANTHER" id="PTHR47331">
    <property type="entry name" value="PHD-TYPE DOMAIN-CONTAINING PROTEIN"/>
    <property type="match status" value="1"/>
</dbReference>
<protein>
    <recommendedName>
        <fullName evidence="3">Peptidase aspartic putative domain-containing protein</fullName>
    </recommendedName>
</protein>
<comment type="caution">
    <text evidence="1">The sequence shown here is derived from an EMBL/GenBank/DDBJ whole genome shotgun (WGS) entry which is preliminary data.</text>
</comment>
<dbReference type="Pfam" id="PF03564">
    <property type="entry name" value="DUF1759"/>
    <property type="match status" value="1"/>
</dbReference>
<dbReference type="Proteomes" id="UP001303046">
    <property type="component" value="Unassembled WGS sequence"/>
</dbReference>
<reference evidence="1 2" key="1">
    <citation type="submission" date="2023-08" db="EMBL/GenBank/DDBJ databases">
        <title>A Necator americanus chromosomal reference genome.</title>
        <authorList>
            <person name="Ilik V."/>
            <person name="Petrzelkova K.J."/>
            <person name="Pardy F."/>
            <person name="Fuh T."/>
            <person name="Niatou-Singa F.S."/>
            <person name="Gouil Q."/>
            <person name="Baker L."/>
            <person name="Ritchie M.E."/>
            <person name="Jex A.R."/>
            <person name="Gazzola D."/>
            <person name="Li H."/>
            <person name="Toshio Fujiwara R."/>
            <person name="Zhan B."/>
            <person name="Aroian R.V."/>
            <person name="Pafco B."/>
            <person name="Schwarz E.M."/>
        </authorList>
    </citation>
    <scope>NUCLEOTIDE SEQUENCE [LARGE SCALE GENOMIC DNA]</scope>
    <source>
        <strain evidence="1 2">Aroian</strain>
        <tissue evidence="1">Whole animal</tissue>
    </source>
</reference>
<name>A0ABR1BUX6_NECAM</name>